<feature type="compositionally biased region" description="Pro residues" evidence="9">
    <location>
        <begin position="497"/>
        <end position="509"/>
    </location>
</feature>
<feature type="compositionally biased region" description="Basic and acidic residues" evidence="9">
    <location>
        <begin position="568"/>
        <end position="588"/>
    </location>
</feature>
<evidence type="ECO:0000256" key="2">
    <source>
        <dbReference type="ARBA" id="ARBA00022553"/>
    </source>
</evidence>
<dbReference type="Pfam" id="PF00076">
    <property type="entry name" value="RRM_1"/>
    <property type="match status" value="1"/>
</dbReference>
<feature type="compositionally biased region" description="Basic and acidic residues" evidence="9">
    <location>
        <begin position="1046"/>
        <end position="1058"/>
    </location>
</feature>
<feature type="compositionally biased region" description="Polar residues" evidence="9">
    <location>
        <begin position="1007"/>
        <end position="1020"/>
    </location>
</feature>
<dbReference type="GO" id="GO:0045944">
    <property type="term" value="P:positive regulation of transcription by RNA polymerase II"/>
    <property type="evidence" value="ECO:0007669"/>
    <property type="project" value="TreeGrafter"/>
</dbReference>
<sequence>MAARWGAGEETLTACNMDFFPMETLDETSVLSSEETLETLQSCLDPCILSIFEDTPTIETKGLDDESEATLLTALTEILDNVDDENLSPFDTLPDSDLLSGQKGREHSPLRRLLCLSRSPPEKDALFSARPLSTGKSLPRIADSLQRSDGEEEEDGSLSLSPLGNDSSPDNDLLDLEGLSLPLPLTFEQEGEDGVSVSLGDLVRHMHPYCMAICVENEEGEQMLPEGGILFEVVDQGENGEPILAIPNMDLPVSLPLIEQPSENEQKVSDEAEDVASDSSEHIVVDDEDVTVTEAPVKVAAPVTPDFFSDVNDEIIMKRQKDEIREKSPSRRKKKKKSKEQCQPKPVEGRVLRSGKVRNAAEQSSKKTEKRSVKEEKKHKLPKVPVASAPASSSVKPKKLTPSQTEAKKEITTTTLSPEMKVQVATSVSPRQEEAPLTAGCKSQPTAVSTQQPAEIPKQLASTPEKVEDSSAAPSTLLPPVSSESPAAAPGPVTPQATPPVSEPLPPVAPAVSEPKPKSLSLAEYRRLRQQKKPAPVEKQDSNNSTKWPSLPELPKELPPIPCLPDPCPKDPRRPIPQVAKKELEDVRPAWQPRGPCAPPTPEALLVPPAYMVASSSKVSAASPAPKPQQTSEPSKPSPPENPLAPAPSSMNLPPHQHISAVPCVPQSAGSAAPPTPNTQCISSSDRKCSPAVSGEKNKVDERPQSQPASPQSVELPKTCPKTTTEAVKPPAATLCAARAPQKVTVVLSKVPEVTAPTLLDNALTSDVKYSKPTDNDTRPAHHSDSKTLKVEPVVLETKEKPTTAVKPQKAKSPTQELIEAFTSEIGIEAADLTSLLEQFEETQAKEEHCVPEVSGRAAAVGNSSVELAPEKTVVERVRANDLSSTAALTPPATPPHQMWRPLAPVALLGKSKAAEASKSSPSKVIQIEARPLPSVKARSRPTPAAATVSSEVACMDHDYCLPNKSTGEPGKRWNVKQQSFITIKPIKPAATTTQTPTAALISSAQSTTNAAGATKTQYVPLTKPLDHRPEGMEESSVLETPDASPAREETEVKETSSRRGPFGRSYRQHGASRTPSPRSSPKERSAGRSRKRRSHRSPSPMSSSSESDSHSSRSRSRSHSPSKKRYRRCLSRSSSSSSSCSSSRSSPSVSRSPPRRRRYSYSSSRSGSWSCSRSRSRSPQRQSQWGSSRTLYRPSCRPACGPSAQPNVERGKKWKEKAIEERRVVYVGRIRGTMTQKELKERFSYFGEIEECTLHFRDHGDNYGFVTYYDTKDAFTAIESGSKLRKPDELPFDLCFGGRRQFCQSSYADLDSSREYDPLPGKGKYHALDFDTLLKQAQQNLKR</sequence>
<accession>A0A671YDA8</accession>
<dbReference type="Gene3D" id="3.30.70.330">
    <property type="match status" value="1"/>
</dbReference>
<dbReference type="PANTHER" id="PTHR15528:SF5">
    <property type="entry name" value="PEROXISOME PROLIFERATOR-ACTIVATED RECEPTOR GAMMA COACTIVATOR-RELATED PROTEIN 1"/>
    <property type="match status" value="1"/>
</dbReference>
<feature type="compositionally biased region" description="Polar residues" evidence="9">
    <location>
        <begin position="441"/>
        <end position="453"/>
    </location>
</feature>
<dbReference type="PANTHER" id="PTHR15528">
    <property type="entry name" value="PEROXISOME PROLIFERATOR ACTIVATED RECEPTOR GAMMA COACTIVATOR 1 PGC-1 -RELATED"/>
    <property type="match status" value="1"/>
</dbReference>
<dbReference type="PROSITE" id="PS50102">
    <property type="entry name" value="RRM"/>
    <property type="match status" value="1"/>
</dbReference>
<evidence type="ECO:0000313" key="12">
    <source>
        <dbReference type="Proteomes" id="UP000472265"/>
    </source>
</evidence>
<organism evidence="11 12">
    <name type="scientific">Sparus aurata</name>
    <name type="common">Gilthead sea bream</name>
    <dbReference type="NCBI Taxonomy" id="8175"/>
    <lineage>
        <taxon>Eukaryota</taxon>
        <taxon>Metazoa</taxon>
        <taxon>Chordata</taxon>
        <taxon>Craniata</taxon>
        <taxon>Vertebrata</taxon>
        <taxon>Euteleostomi</taxon>
        <taxon>Actinopterygii</taxon>
        <taxon>Neopterygii</taxon>
        <taxon>Teleostei</taxon>
        <taxon>Neoteleostei</taxon>
        <taxon>Acanthomorphata</taxon>
        <taxon>Eupercaria</taxon>
        <taxon>Spariformes</taxon>
        <taxon>Sparidae</taxon>
        <taxon>Sparus</taxon>
    </lineage>
</organism>
<dbReference type="SUPFAM" id="SSF54928">
    <property type="entry name" value="RNA-binding domain, RBD"/>
    <property type="match status" value="1"/>
</dbReference>
<dbReference type="InterPro" id="IPR035979">
    <property type="entry name" value="RBD_domain_sf"/>
</dbReference>
<protein>
    <submittedName>
        <fullName evidence="11">PPARG related coactivator 1</fullName>
    </submittedName>
</protein>
<feature type="compositionally biased region" description="Basic and acidic residues" evidence="9">
    <location>
        <begin position="319"/>
        <end position="329"/>
    </location>
</feature>
<keyword evidence="3 8" id="KW-0694">RNA-binding</keyword>
<dbReference type="GeneTree" id="ENSGT00950000183137"/>
<feature type="compositionally biased region" description="Low complexity" evidence="9">
    <location>
        <begin position="157"/>
        <end position="176"/>
    </location>
</feature>
<evidence type="ECO:0000256" key="7">
    <source>
        <dbReference type="ARBA" id="ARBA00023242"/>
    </source>
</evidence>
<feature type="region of interest" description="Disordered" evidence="9">
    <location>
        <begin position="319"/>
        <end position="725"/>
    </location>
</feature>
<keyword evidence="4" id="KW-0805">Transcription regulation</keyword>
<feature type="region of interest" description="Disordered" evidence="9">
    <location>
        <begin position="1007"/>
        <end position="1213"/>
    </location>
</feature>
<dbReference type="Ensembl" id="ENSSAUT00010064453.1">
    <property type="protein sequence ID" value="ENSSAUP00010061455.1"/>
    <property type="gene ID" value="ENSSAUG00010024852.1"/>
</dbReference>
<dbReference type="InterPro" id="IPR034605">
    <property type="entry name" value="PGC-1"/>
</dbReference>
<feature type="compositionally biased region" description="Basic residues" evidence="9">
    <location>
        <begin position="1113"/>
        <end position="1131"/>
    </location>
</feature>
<gene>
    <name evidence="11" type="primary">pprc1</name>
</gene>
<evidence type="ECO:0000313" key="11">
    <source>
        <dbReference type="Ensembl" id="ENSSAUP00010061455.1"/>
    </source>
</evidence>
<feature type="compositionally biased region" description="Low complexity" evidence="9">
    <location>
        <begin position="1161"/>
        <end position="1190"/>
    </location>
</feature>
<feature type="compositionally biased region" description="Basic and acidic residues" evidence="9">
    <location>
        <begin position="364"/>
        <end position="378"/>
    </location>
</feature>
<evidence type="ECO:0000259" key="10">
    <source>
        <dbReference type="PROSITE" id="PS50102"/>
    </source>
</evidence>
<feature type="compositionally biased region" description="Basic and acidic residues" evidence="9">
    <location>
        <begin position="769"/>
        <end position="790"/>
    </location>
</feature>
<keyword evidence="2" id="KW-0597">Phosphoprotein</keyword>
<feature type="compositionally biased region" description="Low complexity" evidence="9">
    <location>
        <begin position="479"/>
        <end position="491"/>
    </location>
</feature>
<dbReference type="InterPro" id="IPR000504">
    <property type="entry name" value="RRM_dom"/>
</dbReference>
<feature type="region of interest" description="Disordered" evidence="9">
    <location>
        <begin position="84"/>
        <end position="105"/>
    </location>
</feature>
<dbReference type="InParanoid" id="A0A671YDA8"/>
<dbReference type="FunCoup" id="A0A671YDA8">
    <property type="interactions" value="1329"/>
</dbReference>
<feature type="compositionally biased region" description="Basic residues" evidence="9">
    <location>
        <begin position="1088"/>
        <end position="1097"/>
    </location>
</feature>
<evidence type="ECO:0000256" key="5">
    <source>
        <dbReference type="ARBA" id="ARBA00023159"/>
    </source>
</evidence>
<feature type="region of interest" description="Disordered" evidence="9">
    <location>
        <begin position="262"/>
        <end position="283"/>
    </location>
</feature>
<feature type="compositionally biased region" description="Pro residues" evidence="9">
    <location>
        <begin position="557"/>
        <end position="567"/>
    </location>
</feature>
<dbReference type="OMA" id="WHRAREQ"/>
<comment type="subcellular location">
    <subcellularLocation>
        <location evidence="1">Nucleus</location>
    </subcellularLocation>
</comment>
<feature type="region of interest" description="Disordered" evidence="9">
    <location>
        <begin position="145"/>
        <end position="176"/>
    </location>
</feature>
<feature type="domain" description="RRM" evidence="10">
    <location>
        <begin position="1224"/>
        <end position="1301"/>
    </location>
</feature>
<feature type="compositionally biased region" description="Pro residues" evidence="9">
    <location>
        <begin position="636"/>
        <end position="646"/>
    </location>
</feature>
<reference evidence="11" key="2">
    <citation type="submission" date="2025-08" db="UniProtKB">
        <authorList>
            <consortium name="Ensembl"/>
        </authorList>
    </citation>
    <scope>IDENTIFICATION</scope>
</reference>
<feature type="region of interest" description="Disordered" evidence="9">
    <location>
        <begin position="762"/>
        <end position="792"/>
    </location>
</feature>
<keyword evidence="6" id="KW-0804">Transcription</keyword>
<proteinExistence type="predicted"/>
<dbReference type="InterPro" id="IPR012677">
    <property type="entry name" value="Nucleotide-bd_a/b_plait_sf"/>
</dbReference>
<dbReference type="GO" id="GO:0003723">
    <property type="term" value="F:RNA binding"/>
    <property type="evidence" value="ECO:0007669"/>
    <property type="project" value="UniProtKB-UniRule"/>
</dbReference>
<dbReference type="OrthoDB" id="10047851at2759"/>
<feature type="compositionally biased region" description="Low complexity" evidence="9">
    <location>
        <begin position="1098"/>
        <end position="1107"/>
    </location>
</feature>
<reference evidence="11" key="3">
    <citation type="submission" date="2025-09" db="UniProtKB">
        <authorList>
            <consortium name="Ensembl"/>
        </authorList>
    </citation>
    <scope>IDENTIFICATION</scope>
</reference>
<keyword evidence="12" id="KW-1185">Reference proteome</keyword>
<dbReference type="GO" id="GO:0005634">
    <property type="term" value="C:nucleus"/>
    <property type="evidence" value="ECO:0007669"/>
    <property type="project" value="UniProtKB-SubCell"/>
</dbReference>
<evidence type="ECO:0000256" key="8">
    <source>
        <dbReference type="PROSITE-ProRule" id="PRU00176"/>
    </source>
</evidence>
<evidence type="ECO:0000256" key="3">
    <source>
        <dbReference type="ARBA" id="ARBA00022884"/>
    </source>
</evidence>
<evidence type="ECO:0000256" key="9">
    <source>
        <dbReference type="SAM" id="MobiDB-lite"/>
    </source>
</evidence>
<keyword evidence="7" id="KW-0539">Nucleus</keyword>
<dbReference type="Proteomes" id="UP000472265">
    <property type="component" value="Chromosome 15"/>
</dbReference>
<dbReference type="SMART" id="SM00360">
    <property type="entry name" value="RRM"/>
    <property type="match status" value="1"/>
</dbReference>
<feature type="compositionally biased region" description="Low complexity" evidence="9">
    <location>
        <begin position="383"/>
        <end position="395"/>
    </location>
</feature>
<keyword evidence="5" id="KW-0010">Activator</keyword>
<dbReference type="GO" id="GO:0003712">
    <property type="term" value="F:transcription coregulator activity"/>
    <property type="evidence" value="ECO:0007669"/>
    <property type="project" value="InterPro"/>
</dbReference>
<evidence type="ECO:0000256" key="4">
    <source>
        <dbReference type="ARBA" id="ARBA00023015"/>
    </source>
</evidence>
<feature type="compositionally biased region" description="Basic and acidic residues" evidence="9">
    <location>
        <begin position="339"/>
        <end position="351"/>
    </location>
</feature>
<evidence type="ECO:0000256" key="6">
    <source>
        <dbReference type="ARBA" id="ARBA00023163"/>
    </source>
</evidence>
<reference evidence="11" key="1">
    <citation type="submission" date="2021-04" db="EMBL/GenBank/DDBJ databases">
        <authorList>
            <consortium name="Wellcome Sanger Institute Data Sharing"/>
        </authorList>
    </citation>
    <scope>NUCLEOTIDE SEQUENCE [LARGE SCALE GENOMIC DNA]</scope>
</reference>
<feature type="compositionally biased region" description="Low complexity" evidence="9">
    <location>
        <begin position="613"/>
        <end position="635"/>
    </location>
</feature>
<name>A0A671YDA8_SPAAU</name>
<feature type="compositionally biased region" description="Low complexity" evidence="9">
    <location>
        <begin position="1132"/>
        <end position="1153"/>
    </location>
</feature>
<evidence type="ECO:0000256" key="1">
    <source>
        <dbReference type="ARBA" id="ARBA00004123"/>
    </source>
</evidence>